<evidence type="ECO:0000313" key="2">
    <source>
        <dbReference type="EMBL" id="GCD21462.1"/>
    </source>
</evidence>
<dbReference type="RefSeq" id="WP_124343985.1">
    <property type="nucleotide sequence ID" value="NZ_BHYL01000287.1"/>
</dbReference>
<comment type="caution">
    <text evidence="2">The sequence shown here is derived from an EMBL/GenBank/DDBJ whole genome shotgun (WGS) entry which is preliminary data.</text>
</comment>
<dbReference type="Pfam" id="PF00561">
    <property type="entry name" value="Abhydrolase_1"/>
    <property type="match status" value="1"/>
</dbReference>
<evidence type="ECO:0000313" key="3">
    <source>
        <dbReference type="Proteomes" id="UP000288246"/>
    </source>
</evidence>
<dbReference type="SUPFAM" id="SSF53474">
    <property type="entry name" value="alpha/beta-Hydrolases"/>
    <property type="match status" value="1"/>
</dbReference>
<dbReference type="AlphaFoldDB" id="A0A401V3I1"/>
<dbReference type="InterPro" id="IPR000073">
    <property type="entry name" value="AB_hydrolase_1"/>
</dbReference>
<dbReference type="InterPro" id="IPR029058">
    <property type="entry name" value="AB_hydrolase_fold"/>
</dbReference>
<dbReference type="Gene3D" id="3.40.50.1820">
    <property type="entry name" value="alpha/beta hydrolase"/>
    <property type="match status" value="1"/>
</dbReference>
<proteinExistence type="predicted"/>
<dbReference type="EMBL" id="BHYL01000287">
    <property type="protein sequence ID" value="GCD21462.1"/>
    <property type="molecule type" value="Genomic_DNA"/>
</dbReference>
<evidence type="ECO:0000259" key="1">
    <source>
        <dbReference type="Pfam" id="PF00561"/>
    </source>
</evidence>
<gene>
    <name evidence="2" type="ORF">CTKZ_30240</name>
</gene>
<name>A0A401V3I1_9CELL</name>
<sequence>MTATPVTAPTTGLLDVGDARLHYELRGSGPLVVLVAAPMDADAFAPLADLLATDRTVLTTDPRGIRRSTVADPDADATVELRADDVAALVAHVGLGPAELVLGSSGGAVTVLDLATRHPDAARVVLAHEPPLHAVLPDDAELAERTRRMVDTHLAGDVVGAWQQFMEIADIPMPPELVAQMFGGDRSPQDVADDHMQFAHMLWPTVRYRPDVDALRASPTRVVVGIGEESAGQLCDRSSRALAALLGVEPVLFPSDHIGFVEDPPAFAARLREVLLPAPPTAA</sequence>
<accession>A0A401V3I1</accession>
<keyword evidence="3" id="KW-1185">Reference proteome</keyword>
<dbReference type="GO" id="GO:0016787">
    <property type="term" value="F:hydrolase activity"/>
    <property type="evidence" value="ECO:0007669"/>
    <property type="project" value="UniProtKB-KW"/>
</dbReference>
<dbReference type="Proteomes" id="UP000288246">
    <property type="component" value="Unassembled WGS sequence"/>
</dbReference>
<dbReference type="OrthoDB" id="3210164at2"/>
<keyword evidence="2" id="KW-0378">Hydrolase</keyword>
<protein>
    <submittedName>
        <fullName evidence="2">Hydrolase</fullName>
    </submittedName>
</protein>
<feature type="domain" description="AB hydrolase-1" evidence="1">
    <location>
        <begin position="30"/>
        <end position="130"/>
    </location>
</feature>
<reference evidence="2 3" key="1">
    <citation type="submission" date="2018-11" db="EMBL/GenBank/DDBJ databases">
        <title>Draft genome sequence of Cellulomonas takizawaensis strain TKZ-21.</title>
        <authorList>
            <person name="Yamamura H."/>
            <person name="Hayashi T."/>
            <person name="Hamada M."/>
            <person name="Serisawa Y."/>
            <person name="Matsuyama K."/>
            <person name="Nakagawa Y."/>
            <person name="Otoguro M."/>
            <person name="Yanagida F."/>
            <person name="Hayakawa M."/>
        </authorList>
    </citation>
    <scope>NUCLEOTIDE SEQUENCE [LARGE SCALE GENOMIC DNA]</scope>
    <source>
        <strain evidence="2 3">TKZ-21</strain>
    </source>
</reference>
<organism evidence="2 3">
    <name type="scientific">Cellulomonas algicola</name>
    <dbReference type="NCBI Taxonomy" id="2071633"/>
    <lineage>
        <taxon>Bacteria</taxon>
        <taxon>Bacillati</taxon>
        <taxon>Actinomycetota</taxon>
        <taxon>Actinomycetes</taxon>
        <taxon>Micrococcales</taxon>
        <taxon>Cellulomonadaceae</taxon>
        <taxon>Cellulomonas</taxon>
    </lineage>
</organism>